<dbReference type="Gene3D" id="3.40.710.10">
    <property type="entry name" value="DD-peptidase/beta-lactamase superfamily"/>
    <property type="match status" value="1"/>
</dbReference>
<dbReference type="EMBL" id="BAABJV010000005">
    <property type="protein sequence ID" value="GAA4777305.1"/>
    <property type="molecule type" value="Genomic_DNA"/>
</dbReference>
<comment type="caution">
    <text evidence="4">The sequence shown here is derived from an EMBL/GenBank/DDBJ whole genome shotgun (WGS) entry which is preliminary data.</text>
</comment>
<feature type="compositionally biased region" description="Low complexity" evidence="1">
    <location>
        <begin position="49"/>
        <end position="69"/>
    </location>
</feature>
<dbReference type="InterPro" id="IPR001466">
    <property type="entry name" value="Beta-lactam-related"/>
</dbReference>
<evidence type="ECO:0000259" key="3">
    <source>
        <dbReference type="Pfam" id="PF00144"/>
    </source>
</evidence>
<feature type="region of interest" description="Disordered" evidence="1">
    <location>
        <begin position="413"/>
        <end position="458"/>
    </location>
</feature>
<feature type="signal peptide" evidence="2">
    <location>
        <begin position="1"/>
        <end position="33"/>
    </location>
</feature>
<feature type="compositionally biased region" description="Low complexity" evidence="1">
    <location>
        <begin position="415"/>
        <end position="436"/>
    </location>
</feature>
<dbReference type="RefSeq" id="WP_345613721.1">
    <property type="nucleotide sequence ID" value="NZ_BAABJV010000005.1"/>
</dbReference>
<dbReference type="InterPro" id="IPR012338">
    <property type="entry name" value="Beta-lactam/transpept-like"/>
</dbReference>
<proteinExistence type="predicted"/>
<dbReference type="Pfam" id="PF00144">
    <property type="entry name" value="Beta-lactamase"/>
    <property type="match status" value="1"/>
</dbReference>
<dbReference type="GO" id="GO:0016787">
    <property type="term" value="F:hydrolase activity"/>
    <property type="evidence" value="ECO:0007669"/>
    <property type="project" value="UniProtKB-KW"/>
</dbReference>
<evidence type="ECO:0000313" key="5">
    <source>
        <dbReference type="Proteomes" id="UP001501147"/>
    </source>
</evidence>
<feature type="domain" description="Beta-lactamase-related" evidence="3">
    <location>
        <begin position="75"/>
        <end position="389"/>
    </location>
</feature>
<feature type="compositionally biased region" description="Low complexity" evidence="1">
    <location>
        <begin position="443"/>
        <end position="458"/>
    </location>
</feature>
<dbReference type="SUPFAM" id="SSF56601">
    <property type="entry name" value="beta-lactamase/transpeptidase-like"/>
    <property type="match status" value="1"/>
</dbReference>
<reference evidence="5" key="1">
    <citation type="journal article" date="2019" name="Int. J. Syst. Evol. Microbiol.">
        <title>The Global Catalogue of Microorganisms (GCM) 10K type strain sequencing project: providing services to taxonomists for standard genome sequencing and annotation.</title>
        <authorList>
            <consortium name="The Broad Institute Genomics Platform"/>
            <consortium name="The Broad Institute Genome Sequencing Center for Infectious Disease"/>
            <person name="Wu L."/>
            <person name="Ma J."/>
        </authorList>
    </citation>
    <scope>NUCLEOTIDE SEQUENCE [LARGE SCALE GENOMIC DNA]</scope>
    <source>
        <strain evidence="5">JCM 18324</strain>
    </source>
</reference>
<organism evidence="4 5">
    <name type="scientific">Streptomyces sanyensis</name>
    <dbReference type="NCBI Taxonomy" id="568869"/>
    <lineage>
        <taxon>Bacteria</taxon>
        <taxon>Bacillati</taxon>
        <taxon>Actinomycetota</taxon>
        <taxon>Actinomycetes</taxon>
        <taxon>Kitasatosporales</taxon>
        <taxon>Streptomycetaceae</taxon>
        <taxon>Streptomyces</taxon>
    </lineage>
</organism>
<feature type="chain" id="PRO_5045636511" evidence="2">
    <location>
        <begin position="34"/>
        <end position="458"/>
    </location>
</feature>
<keyword evidence="2" id="KW-0732">Signal</keyword>
<gene>
    <name evidence="4" type="ORF">GCM10023329_27830</name>
</gene>
<dbReference type="Proteomes" id="UP001501147">
    <property type="component" value="Unassembled WGS sequence"/>
</dbReference>
<keyword evidence="4" id="KW-0378">Hydrolase</keyword>
<keyword evidence="5" id="KW-1185">Reference proteome</keyword>
<dbReference type="PANTHER" id="PTHR46825:SF7">
    <property type="entry name" value="D-ALANYL-D-ALANINE CARBOXYPEPTIDASE"/>
    <property type="match status" value="1"/>
</dbReference>
<feature type="region of interest" description="Disordered" evidence="1">
    <location>
        <begin position="39"/>
        <end position="69"/>
    </location>
</feature>
<accession>A0ABP9AA17</accession>
<evidence type="ECO:0000256" key="1">
    <source>
        <dbReference type="SAM" id="MobiDB-lite"/>
    </source>
</evidence>
<dbReference type="PANTHER" id="PTHR46825">
    <property type="entry name" value="D-ALANYL-D-ALANINE-CARBOXYPEPTIDASE/ENDOPEPTIDASE AMPH"/>
    <property type="match status" value="1"/>
</dbReference>
<evidence type="ECO:0000313" key="4">
    <source>
        <dbReference type="EMBL" id="GAA4777305.1"/>
    </source>
</evidence>
<protein>
    <submittedName>
        <fullName evidence="4">Serine hydrolase domain-containing protein</fullName>
    </submittedName>
</protein>
<sequence>MPTSTPARRAAPRRLRRAVAVSVATAVALLAGAACSGGKVTESAGTRLSSPTAASGSPTETSSPTATDTATAARLDAAIRQVMRTAGVPGVIAGLWREGQPDYVRAFGIADKQTSAPMATDLHMRIGSETKTFTVTGILQLVDRGELGLDDPVSRYVPGVPDGDRITLRQLAGMQSGLYDYTQDPDFVAALEADPERVFTTQELLDYSFRHPLAFSPGTRLVYCDTNTVLLGRVLEEVSGQSLADYFRDHVLGPLEMNATLYPTNARIPEPYAHGYTTQTPNGEETDATNWSPSDANAAGAMISDLEDLRTWAPVVATGRPLIEPATQRQRLRTATSPDFPGAAYGLGLFTAQGWIGHNGSIPGYQSLTLYLPAEKATLVVLLNSDTPYQGTDPSTLLGTAITTVATPGHVFRLGPATGASPSGSGTVSPSGSGTASPGGSGTASPTGPGTPSPTSSQ</sequence>
<dbReference type="InterPro" id="IPR050491">
    <property type="entry name" value="AmpC-like"/>
</dbReference>
<evidence type="ECO:0000256" key="2">
    <source>
        <dbReference type="SAM" id="SignalP"/>
    </source>
</evidence>
<name>A0ABP9AA17_9ACTN</name>